<name>A0A4U5NYX4_STECR</name>
<sequence length="82" mass="8955">MPVSAKQNLLVTTTAANVTGLGSFPKPKRPSQTSSTASRIQTTRFQDPPYCFRRRTSDPDKHFFAPRSAAVFGPAANDTRSL</sequence>
<comment type="caution">
    <text evidence="2">The sequence shown here is derived from an EMBL/GenBank/DDBJ whole genome shotgun (WGS) entry which is preliminary data.</text>
</comment>
<feature type="region of interest" description="Disordered" evidence="1">
    <location>
        <begin position="19"/>
        <end position="58"/>
    </location>
</feature>
<evidence type="ECO:0000313" key="3">
    <source>
        <dbReference type="Proteomes" id="UP000298663"/>
    </source>
</evidence>
<dbReference type="AlphaFoldDB" id="A0A4U5NYX4"/>
<evidence type="ECO:0000256" key="1">
    <source>
        <dbReference type="SAM" id="MobiDB-lite"/>
    </source>
</evidence>
<reference evidence="2 3" key="1">
    <citation type="journal article" date="2015" name="Genome Biol.">
        <title>Comparative genomics of Steinernema reveals deeply conserved gene regulatory networks.</title>
        <authorList>
            <person name="Dillman A.R."/>
            <person name="Macchietto M."/>
            <person name="Porter C.F."/>
            <person name="Rogers A."/>
            <person name="Williams B."/>
            <person name="Antoshechkin I."/>
            <person name="Lee M.M."/>
            <person name="Goodwin Z."/>
            <person name="Lu X."/>
            <person name="Lewis E.E."/>
            <person name="Goodrich-Blair H."/>
            <person name="Stock S.P."/>
            <person name="Adams B.J."/>
            <person name="Sternberg P.W."/>
            <person name="Mortazavi A."/>
        </authorList>
    </citation>
    <scope>NUCLEOTIDE SEQUENCE [LARGE SCALE GENOMIC DNA]</scope>
    <source>
        <strain evidence="2 3">ALL</strain>
    </source>
</reference>
<reference evidence="2 3" key="2">
    <citation type="journal article" date="2019" name="G3 (Bethesda)">
        <title>Hybrid Assembly of the Genome of the Entomopathogenic Nematode Steinernema carpocapsae Identifies the X-Chromosome.</title>
        <authorList>
            <person name="Serra L."/>
            <person name="Macchietto M."/>
            <person name="Macias-Munoz A."/>
            <person name="McGill C.J."/>
            <person name="Rodriguez I.M."/>
            <person name="Rodriguez B."/>
            <person name="Murad R."/>
            <person name="Mortazavi A."/>
        </authorList>
    </citation>
    <scope>NUCLEOTIDE SEQUENCE [LARGE SCALE GENOMIC DNA]</scope>
    <source>
        <strain evidence="2 3">ALL</strain>
    </source>
</reference>
<accession>A0A4U5NYX4</accession>
<keyword evidence="3" id="KW-1185">Reference proteome</keyword>
<organism evidence="2 3">
    <name type="scientific">Steinernema carpocapsae</name>
    <name type="common">Entomopathogenic nematode</name>
    <dbReference type="NCBI Taxonomy" id="34508"/>
    <lineage>
        <taxon>Eukaryota</taxon>
        <taxon>Metazoa</taxon>
        <taxon>Ecdysozoa</taxon>
        <taxon>Nematoda</taxon>
        <taxon>Chromadorea</taxon>
        <taxon>Rhabditida</taxon>
        <taxon>Tylenchina</taxon>
        <taxon>Panagrolaimomorpha</taxon>
        <taxon>Strongyloidoidea</taxon>
        <taxon>Steinernematidae</taxon>
        <taxon>Steinernema</taxon>
    </lineage>
</organism>
<dbReference type="EMBL" id="AZBU02000003">
    <property type="protein sequence ID" value="TKR88630.1"/>
    <property type="molecule type" value="Genomic_DNA"/>
</dbReference>
<gene>
    <name evidence="2" type="ORF">L596_012839</name>
</gene>
<feature type="compositionally biased region" description="Polar residues" evidence="1">
    <location>
        <begin position="30"/>
        <end position="45"/>
    </location>
</feature>
<proteinExistence type="predicted"/>
<protein>
    <submittedName>
        <fullName evidence="2">Uncharacterized protein</fullName>
    </submittedName>
</protein>
<evidence type="ECO:0000313" key="2">
    <source>
        <dbReference type="EMBL" id="TKR88630.1"/>
    </source>
</evidence>
<dbReference type="Proteomes" id="UP000298663">
    <property type="component" value="Unassembled WGS sequence"/>
</dbReference>